<evidence type="ECO:0000313" key="3">
    <source>
        <dbReference type="Proteomes" id="UP001299409"/>
    </source>
</evidence>
<reference evidence="2" key="1">
    <citation type="submission" date="2019-11" db="EMBL/GenBank/DDBJ databases">
        <authorList>
            <person name="Feng L."/>
        </authorList>
    </citation>
    <scope>NUCLEOTIDE SEQUENCE</scope>
    <source>
        <strain evidence="2">IbartlettiiLFYP30</strain>
    </source>
</reference>
<keyword evidence="2" id="KW-0378">Hydrolase</keyword>
<dbReference type="SUPFAM" id="SSF102198">
    <property type="entry name" value="Putative cyclase"/>
    <property type="match status" value="1"/>
</dbReference>
<name>A0A6N3CIM9_9FIRM</name>
<dbReference type="GO" id="GO:0004061">
    <property type="term" value="F:arylformamidase activity"/>
    <property type="evidence" value="ECO:0007669"/>
    <property type="project" value="UniProtKB-EC"/>
</dbReference>
<dbReference type="Gene3D" id="3.50.30.50">
    <property type="entry name" value="Putative cyclase"/>
    <property type="match status" value="1"/>
</dbReference>
<dbReference type="GO" id="GO:0019441">
    <property type="term" value="P:L-tryptophan catabolic process to kynurenine"/>
    <property type="evidence" value="ECO:0007669"/>
    <property type="project" value="InterPro"/>
</dbReference>
<dbReference type="PANTHER" id="PTHR31118:SF12">
    <property type="entry name" value="CYCLASE-LIKE PROTEIN 2"/>
    <property type="match status" value="1"/>
</dbReference>
<dbReference type="Pfam" id="PF04199">
    <property type="entry name" value="Cyclase"/>
    <property type="match status" value="1"/>
</dbReference>
<dbReference type="Proteomes" id="UP001299409">
    <property type="component" value="Unassembled WGS sequence"/>
</dbReference>
<dbReference type="RefSeq" id="WP_024037421.1">
    <property type="nucleotide sequence ID" value="NZ_BAABXU010000001.1"/>
</dbReference>
<dbReference type="EC" id="3.5.1.9" evidence="2"/>
<accession>A0A6N3CIM9</accession>
<organism evidence="2">
    <name type="scientific">Intestinibacter bartlettii</name>
    <dbReference type="NCBI Taxonomy" id="261299"/>
    <lineage>
        <taxon>Bacteria</taxon>
        <taxon>Bacillati</taxon>
        <taxon>Bacillota</taxon>
        <taxon>Clostridia</taxon>
        <taxon>Peptostreptococcales</taxon>
        <taxon>Peptostreptococcaceae</taxon>
        <taxon>Intestinibacter</taxon>
    </lineage>
</organism>
<proteinExistence type="predicted"/>
<dbReference type="InterPro" id="IPR007325">
    <property type="entry name" value="KFase/CYL"/>
</dbReference>
<dbReference type="PANTHER" id="PTHR31118">
    <property type="entry name" value="CYCLASE-LIKE PROTEIN 2"/>
    <property type="match status" value="1"/>
</dbReference>
<dbReference type="InterPro" id="IPR037175">
    <property type="entry name" value="KFase_sf"/>
</dbReference>
<evidence type="ECO:0000313" key="1">
    <source>
        <dbReference type="EMBL" id="MCB5446850.1"/>
    </source>
</evidence>
<keyword evidence="3" id="KW-1185">Reference proteome</keyword>
<reference evidence="1 3" key="2">
    <citation type="submission" date="2021-10" db="EMBL/GenBank/DDBJ databases">
        <title>Collection of gut derived symbiotic bacterial strains cultured from healthy donors.</title>
        <authorList>
            <person name="Lin H."/>
            <person name="Littmann E."/>
            <person name="Claire K."/>
            <person name="Pamer E."/>
        </authorList>
    </citation>
    <scope>NUCLEOTIDE SEQUENCE [LARGE SCALE GENOMIC DNA]</scope>
    <source>
        <strain evidence="1 3">MSK.17.68</strain>
    </source>
</reference>
<protein>
    <submittedName>
        <fullName evidence="1">Cyclase family protein</fullName>
    </submittedName>
    <submittedName>
        <fullName evidence="2">Kynurenine formamidase</fullName>
        <ecNumber evidence="2">3.5.1.9</ecNumber>
    </submittedName>
</protein>
<evidence type="ECO:0000313" key="2">
    <source>
        <dbReference type="EMBL" id="VYU16846.1"/>
    </source>
</evidence>
<gene>
    <name evidence="2" type="primary">kynB_2</name>
    <name evidence="2" type="ORF">IBLFYP30_01911</name>
    <name evidence="1" type="ORF">LIP50_11610</name>
</gene>
<dbReference type="EMBL" id="JAJBMB010000013">
    <property type="protein sequence ID" value="MCB5446850.1"/>
    <property type="molecule type" value="Genomic_DNA"/>
</dbReference>
<dbReference type="EMBL" id="CACRUE010000030">
    <property type="protein sequence ID" value="VYU16846.1"/>
    <property type="molecule type" value="Genomic_DNA"/>
</dbReference>
<sequence length="249" mass="28246">MANNNLWNLLKDLQSPKYKWVDLTHEFGSDTPRWPGFDPLDNKILFDFDNAPMKVNEFRFPGQYGTHVDVPGHFVAGGRLVDEIDVSEFAYPLCVIDATKQVSENVDYALTVQDILDWEAEHGQIPEGAFVAMRSDWSKRWSSQEESLNIGEDEISHYPGWHLDALEFLFKERNIGAIGHEPFDTDPPALKSQVPFKGEHYVLAQDKFQIEVLNNLDAVPETGAIVFATFPKVKNATGFPARVFAIYEV</sequence>
<dbReference type="AlphaFoldDB" id="A0A6N3CIM9"/>